<evidence type="ECO:0000256" key="7">
    <source>
        <dbReference type="ARBA" id="ARBA00022859"/>
    </source>
</evidence>
<gene>
    <name evidence="14" type="primary">MARCH1</name>
    <name evidence="14" type="ORF">T01_9161</name>
</gene>
<evidence type="ECO:0000259" key="13">
    <source>
        <dbReference type="PROSITE" id="PS51292"/>
    </source>
</evidence>
<dbReference type="GO" id="GO:0008270">
    <property type="term" value="F:zinc ion binding"/>
    <property type="evidence" value="ECO:0007669"/>
    <property type="project" value="UniProtKB-KW"/>
</dbReference>
<dbReference type="GO" id="GO:0031901">
    <property type="term" value="C:early endosome membrane"/>
    <property type="evidence" value="ECO:0007669"/>
    <property type="project" value="UniProtKB-SubCell"/>
</dbReference>
<dbReference type="AlphaFoldDB" id="A0A0V1ATC1"/>
<feature type="region of interest" description="Disordered" evidence="10">
    <location>
        <begin position="400"/>
        <end position="423"/>
    </location>
</feature>
<evidence type="ECO:0000256" key="9">
    <source>
        <dbReference type="PROSITE-ProRule" id="PRU00175"/>
    </source>
</evidence>
<sequence length="494" mass="55844">LLFVAMFAQKCRSEELLRSSDGLDIVEESSSAPPRRLFVKTLSTWSMSNNSGGNNQNGRGADVPSQMVQLLPGRVSSDQRVLSSATTTSTPTSTTTTSATVTTACSMTRQQQLHGHGVQSALSGKSVSSTMSNEICRICHCEAAPDQPLIAPCYCSGTLKYVHQKCLQQWIKSSQTKACEVCRFSFIMQTKVKPFRKWEKLDISSVERRKIFCSVAFHVIAITCVVWSLYVLIDRTAEEIREGHLDWPFWTKLIVVAIGFTGGLVFMYVQCKMYVQLFRRWKAYNKVIYVGNCPDFPKQDLSRCVDSQESTTTNEEDDDDGWMLFRSPSLAHCRTKNVIKKPPSSYAKKSLCCCFHVASLFVCSLSIACLLACRPENEPVLLSSERPLVLFPKRVLRKSKMTTRTSSSSSSDAANEQRYHRKRRNQQQQQQCIKQFFQCFFLSFFTSRCCRGTLVKTALVKPKLHGNIFKTTNRKEKERRGGRGKNNRKTIASM</sequence>
<dbReference type="CDD" id="cd16698">
    <property type="entry name" value="RING_CH-C4HC3_MARCH1-like"/>
    <property type="match status" value="1"/>
</dbReference>
<evidence type="ECO:0000256" key="4">
    <source>
        <dbReference type="ARBA" id="ARBA00022723"/>
    </source>
</evidence>
<evidence type="ECO:0000313" key="15">
    <source>
        <dbReference type="Proteomes" id="UP000054776"/>
    </source>
</evidence>
<feature type="domain" description="RING-type" evidence="12">
    <location>
        <begin position="136"/>
        <end position="183"/>
    </location>
</feature>
<organism evidence="14 15">
    <name type="scientific">Trichinella spiralis</name>
    <name type="common">Trichina worm</name>
    <dbReference type="NCBI Taxonomy" id="6334"/>
    <lineage>
        <taxon>Eukaryota</taxon>
        <taxon>Metazoa</taxon>
        <taxon>Ecdysozoa</taxon>
        <taxon>Nematoda</taxon>
        <taxon>Enoplea</taxon>
        <taxon>Dorylaimia</taxon>
        <taxon>Trichinellida</taxon>
        <taxon>Trichinellidae</taxon>
        <taxon>Trichinella</taxon>
    </lineage>
</organism>
<feature type="transmembrane region" description="Helical" evidence="11">
    <location>
        <begin position="211"/>
        <end position="233"/>
    </location>
</feature>
<keyword evidence="5 9" id="KW-0863">Zinc-finger</keyword>
<dbReference type="GO" id="GO:0005765">
    <property type="term" value="C:lysosomal membrane"/>
    <property type="evidence" value="ECO:0007669"/>
    <property type="project" value="UniProtKB-SubCell"/>
</dbReference>
<feature type="region of interest" description="Disordered" evidence="10">
    <location>
        <begin position="75"/>
        <end position="96"/>
    </location>
</feature>
<dbReference type="Gene3D" id="3.30.40.10">
    <property type="entry name" value="Zinc/RING finger domain, C3HC4 (zinc finger)"/>
    <property type="match status" value="1"/>
</dbReference>
<keyword evidence="15" id="KW-1185">Reference proteome</keyword>
<dbReference type="InterPro" id="IPR013083">
    <property type="entry name" value="Znf_RING/FYVE/PHD"/>
</dbReference>
<keyword evidence="11" id="KW-0812">Transmembrane</keyword>
<dbReference type="PANTHER" id="PTHR45981">
    <property type="entry name" value="LD02310P"/>
    <property type="match status" value="1"/>
</dbReference>
<evidence type="ECO:0000256" key="10">
    <source>
        <dbReference type="SAM" id="MobiDB-lite"/>
    </source>
</evidence>
<keyword evidence="6" id="KW-0862">Zinc</keyword>
<keyword evidence="11" id="KW-1133">Transmembrane helix</keyword>
<protein>
    <submittedName>
        <fullName evidence="14">E3 ubiquitin-protein ligase MARCH8</fullName>
    </submittedName>
</protein>
<dbReference type="STRING" id="6334.A0A0V1ATC1"/>
<evidence type="ECO:0000256" key="1">
    <source>
        <dbReference type="ARBA" id="ARBA00004155"/>
    </source>
</evidence>
<proteinExistence type="predicted"/>
<dbReference type="eggNOG" id="KOG1609">
    <property type="taxonomic scope" value="Eukaryota"/>
</dbReference>
<dbReference type="PROSITE" id="PS50089">
    <property type="entry name" value="ZF_RING_2"/>
    <property type="match status" value="1"/>
</dbReference>
<evidence type="ECO:0000256" key="3">
    <source>
        <dbReference type="ARBA" id="ARBA00004520"/>
    </source>
</evidence>
<dbReference type="InterPro" id="IPR011016">
    <property type="entry name" value="Znf_RING-CH"/>
</dbReference>
<accession>A0A0V1ATC1</accession>
<dbReference type="SMART" id="SM00744">
    <property type="entry name" value="RINGv"/>
    <property type="match status" value="1"/>
</dbReference>
<feature type="transmembrane region" description="Helical" evidence="11">
    <location>
        <begin position="253"/>
        <end position="271"/>
    </location>
</feature>
<evidence type="ECO:0000256" key="2">
    <source>
        <dbReference type="ARBA" id="ARBA00004439"/>
    </source>
</evidence>
<comment type="caution">
    <text evidence="14">The sequence shown here is derived from an EMBL/GenBank/DDBJ whole genome shotgun (WGS) entry which is preliminary data.</text>
</comment>
<dbReference type="GO" id="GO:0002376">
    <property type="term" value="P:immune system process"/>
    <property type="evidence" value="ECO:0007669"/>
    <property type="project" value="UniProtKB-KW"/>
</dbReference>
<evidence type="ECO:0000256" key="6">
    <source>
        <dbReference type="ARBA" id="ARBA00022833"/>
    </source>
</evidence>
<evidence type="ECO:0000256" key="11">
    <source>
        <dbReference type="SAM" id="Phobius"/>
    </source>
</evidence>
<keyword evidence="4" id="KW-0479">Metal-binding</keyword>
<feature type="compositionally biased region" description="Low complexity" evidence="10">
    <location>
        <begin position="83"/>
        <end position="96"/>
    </location>
</feature>
<dbReference type="EMBL" id="JYDH01000246">
    <property type="protein sequence ID" value="KRY27564.1"/>
    <property type="molecule type" value="Genomic_DNA"/>
</dbReference>
<dbReference type="OrthoDB" id="5914230at2759"/>
<keyword evidence="7" id="KW-0391">Immunity</keyword>
<evidence type="ECO:0000256" key="8">
    <source>
        <dbReference type="ARBA" id="ARBA00023329"/>
    </source>
</evidence>
<feature type="domain" description="RING-CH-type" evidence="13">
    <location>
        <begin position="128"/>
        <end position="189"/>
    </location>
</feature>
<keyword evidence="11" id="KW-0472">Membrane</keyword>
<feature type="region of interest" description="Disordered" evidence="10">
    <location>
        <begin position="473"/>
        <end position="494"/>
    </location>
</feature>
<dbReference type="InterPro" id="IPR001841">
    <property type="entry name" value="Znf_RING"/>
</dbReference>
<reference evidence="14 15" key="1">
    <citation type="submission" date="2015-01" db="EMBL/GenBank/DDBJ databases">
        <title>Evolution of Trichinella species and genotypes.</title>
        <authorList>
            <person name="Korhonen P.K."/>
            <person name="Edoardo P."/>
            <person name="Giuseppe L.R."/>
            <person name="Gasser R.B."/>
        </authorList>
    </citation>
    <scope>NUCLEOTIDE SEQUENCE [LARGE SCALE GENOMIC DNA]</scope>
    <source>
        <strain evidence="14">ISS3</strain>
    </source>
</reference>
<comment type="subcellular location">
    <subcellularLocation>
        <location evidence="2">Cytoplasmic vesicle membrane</location>
        <topology evidence="2">Multi-pass membrane protein</topology>
    </subcellularLocation>
    <subcellularLocation>
        <location evidence="3">Early endosome membrane</location>
        <topology evidence="3">Multi-pass membrane protein</topology>
    </subcellularLocation>
    <subcellularLocation>
        <location evidence="1">Lysosome membrane</location>
        <topology evidence="1">Multi-pass membrane protein</topology>
    </subcellularLocation>
</comment>
<evidence type="ECO:0000259" key="12">
    <source>
        <dbReference type="PROSITE" id="PS50089"/>
    </source>
</evidence>
<evidence type="ECO:0000313" key="14">
    <source>
        <dbReference type="EMBL" id="KRY27564.1"/>
    </source>
</evidence>
<dbReference type="Pfam" id="PF12906">
    <property type="entry name" value="RINGv"/>
    <property type="match status" value="1"/>
</dbReference>
<dbReference type="InParanoid" id="A0A0V1ATC1"/>
<dbReference type="PROSITE" id="PS51292">
    <property type="entry name" value="ZF_RING_CH"/>
    <property type="match status" value="1"/>
</dbReference>
<feature type="compositionally biased region" description="Low complexity" evidence="10">
    <location>
        <begin position="402"/>
        <end position="411"/>
    </location>
</feature>
<keyword evidence="8" id="KW-0968">Cytoplasmic vesicle</keyword>
<name>A0A0V1ATC1_TRISP</name>
<dbReference type="SUPFAM" id="SSF57850">
    <property type="entry name" value="RING/U-box"/>
    <property type="match status" value="1"/>
</dbReference>
<evidence type="ECO:0000256" key="5">
    <source>
        <dbReference type="ARBA" id="ARBA00022771"/>
    </source>
</evidence>
<feature type="non-terminal residue" evidence="14">
    <location>
        <position position="1"/>
    </location>
</feature>
<dbReference type="Proteomes" id="UP000054776">
    <property type="component" value="Unassembled WGS sequence"/>
</dbReference>